<keyword evidence="9" id="KW-1185">Reference proteome</keyword>
<protein>
    <submittedName>
        <fullName evidence="8">Uncharacterized protein</fullName>
    </submittedName>
</protein>
<keyword evidence="2" id="KW-0963">Cytoplasm</keyword>
<evidence type="ECO:0000256" key="4">
    <source>
        <dbReference type="ARBA" id="ARBA00022864"/>
    </source>
</evidence>
<dbReference type="EMBL" id="BSYO01000016">
    <property type="protein sequence ID" value="GMH16420.1"/>
    <property type="molecule type" value="Genomic_DNA"/>
</dbReference>
<sequence>MNALDSESSSGCESGWTLYLEHSRSDVKFVCAPRSRDVLFQGSKMQNEEEEDDEEEEDEEDLSMVSDASSGPPHFHEEDYDYCCNDDDGGCSKHPAMAAAAFSKNSGSKRRKIEGCRENQQKSLLLDDTASSPLFCFENKGMPKEKQASTENLIDYSQGFSATHLQVTYGKMEPSNPHDLTRQN</sequence>
<proteinExistence type="inferred from homology"/>
<feature type="compositionally biased region" description="Acidic residues" evidence="7">
    <location>
        <begin position="48"/>
        <end position="62"/>
    </location>
</feature>
<comment type="caution">
    <text evidence="8">The sequence shown here is derived from an EMBL/GenBank/DDBJ whole genome shotgun (WGS) entry which is preliminary data.</text>
</comment>
<evidence type="ECO:0000256" key="6">
    <source>
        <dbReference type="ARBA" id="ARBA00024199"/>
    </source>
</evidence>
<comment type="subcellular location">
    <subcellularLocation>
        <location evidence="1">Cytoplasm</location>
    </subcellularLocation>
</comment>
<organism evidence="8 9">
    <name type="scientific">Nepenthes gracilis</name>
    <name type="common">Slender pitcher plant</name>
    <dbReference type="NCBI Taxonomy" id="150966"/>
    <lineage>
        <taxon>Eukaryota</taxon>
        <taxon>Viridiplantae</taxon>
        <taxon>Streptophyta</taxon>
        <taxon>Embryophyta</taxon>
        <taxon>Tracheophyta</taxon>
        <taxon>Spermatophyta</taxon>
        <taxon>Magnoliopsida</taxon>
        <taxon>eudicotyledons</taxon>
        <taxon>Gunneridae</taxon>
        <taxon>Pentapetalae</taxon>
        <taxon>Caryophyllales</taxon>
        <taxon>Nepenthaceae</taxon>
        <taxon>Nepenthes</taxon>
    </lineage>
</organism>
<keyword evidence="5" id="KW-0539">Nucleus</keyword>
<dbReference type="GO" id="GO:0005737">
    <property type="term" value="C:cytoplasm"/>
    <property type="evidence" value="ECO:0007669"/>
    <property type="project" value="UniProtKB-SubCell"/>
</dbReference>
<dbReference type="InterPro" id="IPR044670">
    <property type="entry name" value="SOFL"/>
</dbReference>
<dbReference type="PANTHER" id="PTHR33347:SF1">
    <property type="entry name" value="PROTEIN SOB FIVE-LIKE 5"/>
    <property type="match status" value="1"/>
</dbReference>
<evidence type="ECO:0000313" key="9">
    <source>
        <dbReference type="Proteomes" id="UP001279734"/>
    </source>
</evidence>
<comment type="similarity">
    <text evidence="6">Belongs to the SOFL plant protein family.</text>
</comment>
<gene>
    <name evidence="8" type="ORF">Nepgr_018261</name>
</gene>
<reference evidence="8" key="1">
    <citation type="submission" date="2023-05" db="EMBL/GenBank/DDBJ databases">
        <title>Nepenthes gracilis genome sequencing.</title>
        <authorList>
            <person name="Fukushima K."/>
        </authorList>
    </citation>
    <scope>NUCLEOTIDE SEQUENCE</scope>
    <source>
        <strain evidence="8">SING2019-196</strain>
    </source>
</reference>
<evidence type="ECO:0000313" key="8">
    <source>
        <dbReference type="EMBL" id="GMH16420.1"/>
    </source>
</evidence>
<evidence type="ECO:0000256" key="7">
    <source>
        <dbReference type="SAM" id="MobiDB-lite"/>
    </source>
</evidence>
<dbReference type="GO" id="GO:0009736">
    <property type="term" value="P:cytokinin-activated signaling pathway"/>
    <property type="evidence" value="ECO:0007669"/>
    <property type="project" value="UniProtKB-KW"/>
</dbReference>
<dbReference type="Proteomes" id="UP001279734">
    <property type="component" value="Unassembled WGS sequence"/>
</dbReference>
<name>A0AAD3ST10_NEPGR</name>
<dbReference type="GO" id="GO:0009691">
    <property type="term" value="P:cytokinin biosynthetic process"/>
    <property type="evidence" value="ECO:0007669"/>
    <property type="project" value="UniProtKB-KW"/>
</dbReference>
<feature type="region of interest" description="Disordered" evidence="7">
    <location>
        <begin position="40"/>
        <end position="79"/>
    </location>
</feature>
<keyword evidence="3" id="KW-0203">Cytokinin biosynthesis</keyword>
<evidence type="ECO:0000256" key="5">
    <source>
        <dbReference type="ARBA" id="ARBA00023242"/>
    </source>
</evidence>
<accession>A0AAD3ST10</accession>
<keyword evidence="4" id="KW-0932">Cytokinin signaling pathway</keyword>
<dbReference type="PANTHER" id="PTHR33347">
    <property type="entry name" value="OSJNBA0091C07.3 PROTEIN"/>
    <property type="match status" value="1"/>
</dbReference>
<dbReference type="AlphaFoldDB" id="A0AAD3ST10"/>
<evidence type="ECO:0000256" key="1">
    <source>
        <dbReference type="ARBA" id="ARBA00004496"/>
    </source>
</evidence>
<evidence type="ECO:0000256" key="3">
    <source>
        <dbReference type="ARBA" id="ARBA00022712"/>
    </source>
</evidence>
<evidence type="ECO:0000256" key="2">
    <source>
        <dbReference type="ARBA" id="ARBA00022490"/>
    </source>
</evidence>